<proteinExistence type="predicted"/>
<accession>A0A1I1EZ33</accession>
<name>A0A1I1EZ33_9LACT</name>
<dbReference type="RefSeq" id="WP_091528166.1">
    <property type="nucleotide sequence ID" value="NZ_FOLT01000001.1"/>
</dbReference>
<sequence>MIEFVKELTSQFRAVVPESYHDRNRKETVLYPYVTFDFDSESIERNVEGFYIDVDIFDNNSSYTDVFQVEEALKVHFKDNRKLTDDLFIRFNFLRSNKIPTGDDLIKRRNMQFYCKTDWRTR</sequence>
<protein>
    <submittedName>
        <fullName evidence="1">Uncharacterized protein</fullName>
    </submittedName>
</protein>
<reference evidence="2" key="1">
    <citation type="submission" date="2016-10" db="EMBL/GenBank/DDBJ databases">
        <authorList>
            <person name="Varghese N."/>
            <person name="Submissions S."/>
        </authorList>
    </citation>
    <scope>NUCLEOTIDE SEQUENCE [LARGE SCALE GENOMIC DNA]</scope>
    <source>
        <strain evidence="2">DSM 23664</strain>
    </source>
</reference>
<dbReference type="EMBL" id="FOLT01000001">
    <property type="protein sequence ID" value="SFB90768.1"/>
    <property type="molecule type" value="Genomic_DNA"/>
</dbReference>
<dbReference type="STRING" id="753702.SAMN04488102_101362"/>
<dbReference type="OrthoDB" id="2185503at2"/>
<dbReference type="AlphaFoldDB" id="A0A1I1EZ33"/>
<dbReference type="Proteomes" id="UP000199612">
    <property type="component" value="Unassembled WGS sequence"/>
</dbReference>
<gene>
    <name evidence="1" type="ORF">SAMN04488102_101362</name>
</gene>
<evidence type="ECO:0000313" key="2">
    <source>
        <dbReference type="Proteomes" id="UP000199612"/>
    </source>
</evidence>
<organism evidence="1 2">
    <name type="scientific">Alkalibacterium subtropicum</name>
    <dbReference type="NCBI Taxonomy" id="753702"/>
    <lineage>
        <taxon>Bacteria</taxon>
        <taxon>Bacillati</taxon>
        <taxon>Bacillota</taxon>
        <taxon>Bacilli</taxon>
        <taxon>Lactobacillales</taxon>
        <taxon>Carnobacteriaceae</taxon>
        <taxon>Alkalibacterium</taxon>
    </lineage>
</organism>
<keyword evidence="2" id="KW-1185">Reference proteome</keyword>
<evidence type="ECO:0000313" key="1">
    <source>
        <dbReference type="EMBL" id="SFB90768.1"/>
    </source>
</evidence>